<accession>A0A2A6RPD5</accession>
<feature type="binding site" evidence="4">
    <location>
        <position position="63"/>
    </location>
    <ligand>
        <name>substrate</name>
    </ligand>
</feature>
<dbReference type="SUPFAM" id="SSF100950">
    <property type="entry name" value="NagB/RpiA/CoA transferase-like"/>
    <property type="match status" value="1"/>
</dbReference>
<dbReference type="InterPro" id="IPR002698">
    <property type="entry name" value="FTHF_cligase"/>
</dbReference>
<dbReference type="Proteomes" id="UP000220527">
    <property type="component" value="Unassembled WGS sequence"/>
</dbReference>
<name>A0A2A6RPD5_9CHLR</name>
<keyword evidence="2 4" id="KW-0547">Nucleotide-binding</keyword>
<dbReference type="GO" id="GO:0035999">
    <property type="term" value="P:tetrahydrofolate interconversion"/>
    <property type="evidence" value="ECO:0007669"/>
    <property type="project" value="TreeGrafter"/>
</dbReference>
<dbReference type="GO" id="GO:0030272">
    <property type="term" value="F:5-formyltetrahydrofolate cyclo-ligase activity"/>
    <property type="evidence" value="ECO:0007669"/>
    <property type="project" value="UniProtKB-EC"/>
</dbReference>
<evidence type="ECO:0000256" key="2">
    <source>
        <dbReference type="ARBA" id="ARBA00022741"/>
    </source>
</evidence>
<dbReference type="EMBL" id="NQWI01000005">
    <property type="protein sequence ID" value="PDW04729.1"/>
    <property type="molecule type" value="Genomic_DNA"/>
</dbReference>
<dbReference type="PANTHER" id="PTHR23407">
    <property type="entry name" value="ATPASE INHIBITOR/5-FORMYLTETRAHYDROFOLATE CYCLO-LIGASE"/>
    <property type="match status" value="1"/>
</dbReference>
<reference evidence="7" key="1">
    <citation type="submission" date="2017-08" db="EMBL/GenBank/DDBJ databases">
        <authorList>
            <person name="Grouzdev D.S."/>
            <person name="Gaisin V.A."/>
            <person name="Rysina M.S."/>
            <person name="Gorlenko V.M."/>
        </authorList>
    </citation>
    <scope>NUCLEOTIDE SEQUENCE [LARGE SCALE GENOMIC DNA]</scope>
    <source>
        <strain evidence="7">Kir15-3F</strain>
    </source>
</reference>
<dbReference type="NCBIfam" id="TIGR02727">
    <property type="entry name" value="MTHFS_bact"/>
    <property type="match status" value="1"/>
</dbReference>
<evidence type="ECO:0000313" key="7">
    <source>
        <dbReference type="Proteomes" id="UP000220527"/>
    </source>
</evidence>
<evidence type="ECO:0000256" key="3">
    <source>
        <dbReference type="ARBA" id="ARBA00022840"/>
    </source>
</evidence>
<proteinExistence type="inferred from homology"/>
<organism evidence="6 7">
    <name type="scientific">Candidatus Viridilinea mediisalina</name>
    <dbReference type="NCBI Taxonomy" id="2024553"/>
    <lineage>
        <taxon>Bacteria</taxon>
        <taxon>Bacillati</taxon>
        <taxon>Chloroflexota</taxon>
        <taxon>Chloroflexia</taxon>
        <taxon>Chloroflexales</taxon>
        <taxon>Chloroflexineae</taxon>
        <taxon>Oscillochloridaceae</taxon>
        <taxon>Candidatus Viridilinea</taxon>
    </lineage>
</organism>
<feature type="binding site" evidence="4">
    <location>
        <begin position="14"/>
        <end position="18"/>
    </location>
    <ligand>
        <name>ATP</name>
        <dbReference type="ChEBI" id="CHEBI:30616"/>
    </ligand>
</feature>
<feature type="binding site" evidence="4">
    <location>
        <begin position="141"/>
        <end position="149"/>
    </location>
    <ligand>
        <name>ATP</name>
        <dbReference type="ChEBI" id="CHEBI:30616"/>
    </ligand>
</feature>
<dbReference type="InterPro" id="IPR024185">
    <property type="entry name" value="FTHF_cligase-like_sf"/>
</dbReference>
<dbReference type="RefSeq" id="WP_097642464.1">
    <property type="nucleotide sequence ID" value="NZ_NQWI01000005.1"/>
</dbReference>
<dbReference type="GO" id="GO:0009396">
    <property type="term" value="P:folic acid-containing compound biosynthetic process"/>
    <property type="evidence" value="ECO:0007669"/>
    <property type="project" value="TreeGrafter"/>
</dbReference>
<evidence type="ECO:0000256" key="4">
    <source>
        <dbReference type="PIRSR" id="PIRSR006806-1"/>
    </source>
</evidence>
<dbReference type="Gene3D" id="3.40.50.10420">
    <property type="entry name" value="NagB/RpiA/CoA transferase-like"/>
    <property type="match status" value="1"/>
</dbReference>
<sequence length="194" mass="21432">MEVTSDVALLTKAKRRLRRSAHEQRNLLTDRAQRSARIQTLIESLTVYREAQALHCYLAIRSEVETRPLIGAALAAGKAVACPFVDAQGLVQHSWLASIAPTSFTHDALGLPQPNQLRPAYAGEWQLTLVPLLAFDRAGYRLGYGKGYYDRILATTQGLALGLAFACQEVTVVPREAHDRPLDLIVTEAEVIWV</sequence>
<feature type="binding site" evidence="4">
    <location>
        <position position="58"/>
    </location>
    <ligand>
        <name>substrate</name>
    </ligand>
</feature>
<comment type="catalytic activity">
    <reaction evidence="5">
        <text>(6S)-5-formyl-5,6,7,8-tetrahydrofolate + ATP = (6R)-5,10-methenyltetrahydrofolate + ADP + phosphate</text>
        <dbReference type="Rhea" id="RHEA:10488"/>
        <dbReference type="ChEBI" id="CHEBI:30616"/>
        <dbReference type="ChEBI" id="CHEBI:43474"/>
        <dbReference type="ChEBI" id="CHEBI:57455"/>
        <dbReference type="ChEBI" id="CHEBI:57457"/>
        <dbReference type="ChEBI" id="CHEBI:456216"/>
        <dbReference type="EC" id="6.3.3.2"/>
    </reaction>
</comment>
<gene>
    <name evidence="6" type="ORF">CJ255_02205</name>
</gene>
<dbReference type="OrthoDB" id="9801938at2"/>
<dbReference type="PIRSF" id="PIRSF006806">
    <property type="entry name" value="FTHF_cligase"/>
    <property type="match status" value="1"/>
</dbReference>
<dbReference type="GO" id="GO:0005524">
    <property type="term" value="F:ATP binding"/>
    <property type="evidence" value="ECO:0007669"/>
    <property type="project" value="UniProtKB-KW"/>
</dbReference>
<keyword evidence="3 4" id="KW-0067">ATP-binding</keyword>
<evidence type="ECO:0000313" key="6">
    <source>
        <dbReference type="EMBL" id="PDW04729.1"/>
    </source>
</evidence>
<comment type="caution">
    <text evidence="6">The sequence shown here is derived from an EMBL/GenBank/DDBJ whole genome shotgun (WGS) entry which is preliminary data.</text>
</comment>
<dbReference type="InterPro" id="IPR037171">
    <property type="entry name" value="NagB/RpiA_transferase-like"/>
</dbReference>
<dbReference type="AlphaFoldDB" id="A0A2A6RPD5"/>
<keyword evidence="5" id="KW-0460">Magnesium</keyword>
<keyword evidence="7" id="KW-1185">Reference proteome</keyword>
<protein>
    <recommendedName>
        <fullName evidence="5">5-formyltetrahydrofolate cyclo-ligase</fullName>
        <ecNumber evidence="5">6.3.3.2</ecNumber>
    </recommendedName>
</protein>
<evidence type="ECO:0000256" key="1">
    <source>
        <dbReference type="ARBA" id="ARBA00010638"/>
    </source>
</evidence>
<dbReference type="PANTHER" id="PTHR23407:SF1">
    <property type="entry name" value="5-FORMYLTETRAHYDROFOLATE CYCLO-LIGASE"/>
    <property type="match status" value="1"/>
</dbReference>
<keyword evidence="6" id="KW-0436">Ligase</keyword>
<dbReference type="EC" id="6.3.3.2" evidence="5"/>
<dbReference type="GO" id="GO:0046872">
    <property type="term" value="F:metal ion binding"/>
    <property type="evidence" value="ECO:0007669"/>
    <property type="project" value="UniProtKB-KW"/>
</dbReference>
<comment type="cofactor">
    <cofactor evidence="5">
        <name>Mg(2+)</name>
        <dbReference type="ChEBI" id="CHEBI:18420"/>
    </cofactor>
</comment>
<dbReference type="Pfam" id="PF01812">
    <property type="entry name" value="5-FTHF_cyc-lig"/>
    <property type="match status" value="1"/>
</dbReference>
<evidence type="ECO:0000256" key="5">
    <source>
        <dbReference type="RuleBase" id="RU361279"/>
    </source>
</evidence>
<comment type="similarity">
    <text evidence="1 5">Belongs to the 5-formyltetrahydrofolate cyclo-ligase family.</text>
</comment>
<keyword evidence="5" id="KW-0479">Metal-binding</keyword>